<reference evidence="2" key="2">
    <citation type="submission" date="2014-03" db="EMBL/GenBank/DDBJ databases">
        <title>The whipworm genome and dual-species transcriptomics of an intimate host-pathogen interaction.</title>
        <authorList>
            <person name="Foth B.J."/>
            <person name="Tsai I.J."/>
            <person name="Reid A.J."/>
            <person name="Bancroft A.J."/>
            <person name="Nichol S."/>
            <person name="Tracey A."/>
            <person name="Holroyd N."/>
            <person name="Cotton J.A."/>
            <person name="Stanley E.J."/>
            <person name="Zarowiecki M."/>
            <person name="Liu J.Z."/>
            <person name="Huckvale T."/>
            <person name="Cooper P.J."/>
            <person name="Grencis R.K."/>
            <person name="Berriman M."/>
        </authorList>
    </citation>
    <scope>NUCLEOTIDE SEQUENCE [LARGE SCALE GENOMIC DNA]</scope>
</reference>
<feature type="region of interest" description="Disordered" evidence="1">
    <location>
        <begin position="152"/>
        <end position="197"/>
    </location>
</feature>
<keyword evidence="3" id="KW-1185">Reference proteome</keyword>
<dbReference type="Proteomes" id="UP000030665">
    <property type="component" value="Unassembled WGS sequence"/>
</dbReference>
<name>A0A077Z744_TRITR</name>
<evidence type="ECO:0008006" key="4">
    <source>
        <dbReference type="Google" id="ProtNLM"/>
    </source>
</evidence>
<feature type="compositionally biased region" description="Basic residues" evidence="1">
    <location>
        <begin position="185"/>
        <end position="197"/>
    </location>
</feature>
<reference evidence="2" key="1">
    <citation type="submission" date="2014-01" db="EMBL/GenBank/DDBJ databases">
        <authorList>
            <person name="Aslett M."/>
        </authorList>
    </citation>
    <scope>NUCLEOTIDE SEQUENCE</scope>
</reference>
<dbReference type="AlphaFoldDB" id="A0A077Z744"/>
<proteinExistence type="predicted"/>
<accession>A0A077Z744</accession>
<organism evidence="2 3">
    <name type="scientific">Trichuris trichiura</name>
    <name type="common">Whipworm</name>
    <name type="synonym">Trichocephalus trichiurus</name>
    <dbReference type="NCBI Taxonomy" id="36087"/>
    <lineage>
        <taxon>Eukaryota</taxon>
        <taxon>Metazoa</taxon>
        <taxon>Ecdysozoa</taxon>
        <taxon>Nematoda</taxon>
        <taxon>Enoplea</taxon>
        <taxon>Dorylaimia</taxon>
        <taxon>Trichinellida</taxon>
        <taxon>Trichuridae</taxon>
        <taxon>Trichuris</taxon>
    </lineage>
</organism>
<protein>
    <recommendedName>
        <fullName evidence="4">Small-subunit processome Utp12 domain-containing protein</fullName>
    </recommendedName>
</protein>
<sequence>MLLVAPGIEDIRRVAENIPKAAILPLISLFADHLRSDDVPRLQLLLWLKHVLAAHMDFFAANSNHVAEVADIFPFLSSDLPSLESVWKLVGRFQLLTEFGIPAETSEREVSSNNEQKAASRAEENGDLLSTTNLWSELRESELWNRLEATQVYGYTDEDEPEEQESEREHEKRNSRRGSTSVCAKGHKRKRRIQSNA</sequence>
<evidence type="ECO:0000313" key="3">
    <source>
        <dbReference type="Proteomes" id="UP000030665"/>
    </source>
</evidence>
<gene>
    <name evidence="2" type="ORF">TTRE_0000453701</name>
</gene>
<dbReference type="OrthoDB" id="30195at2759"/>
<feature type="region of interest" description="Disordered" evidence="1">
    <location>
        <begin position="105"/>
        <end position="125"/>
    </location>
</feature>
<feature type="compositionally biased region" description="Acidic residues" evidence="1">
    <location>
        <begin position="156"/>
        <end position="166"/>
    </location>
</feature>
<evidence type="ECO:0000256" key="1">
    <source>
        <dbReference type="SAM" id="MobiDB-lite"/>
    </source>
</evidence>
<evidence type="ECO:0000313" key="2">
    <source>
        <dbReference type="EMBL" id="CDW56262.1"/>
    </source>
</evidence>
<dbReference type="EMBL" id="HG806022">
    <property type="protein sequence ID" value="CDW56262.1"/>
    <property type="molecule type" value="Genomic_DNA"/>
</dbReference>